<dbReference type="Proteomes" id="UP000306319">
    <property type="component" value="Unassembled WGS sequence"/>
</dbReference>
<dbReference type="EMBL" id="SRYB01000038">
    <property type="protein sequence ID" value="TGY76618.1"/>
    <property type="molecule type" value="Genomic_DNA"/>
</dbReference>
<comment type="caution">
    <text evidence="1">The sequence shown here is derived from an EMBL/GenBank/DDBJ whole genome shotgun (WGS) entry which is preliminary data.</text>
</comment>
<name>A0AC61RBI1_9BACT</name>
<proteinExistence type="predicted"/>
<gene>
    <name evidence="1" type="ORF">E5331_17780</name>
</gene>
<sequence length="224" mass="25485">MKEILKFLKSLAGNNNREWFLAHKDEYLKVKTQIDELTALLIAGVASFEPEAARLSPSDCTYRIYRDTRFSHDKTPYKTHIGIFICPPYGKRVNRMGYYLHIEPGNSLVAVGTVCLPSKAVSAIRMSIYDNVEEYIDIIHSPEFKEAYPEVGENPLKTAPKGVPKDWEYVELVRPRDFVASHVLKDSELSRADLVEKVTRLFRIGKPFNDFVNFALDEIGGDGL</sequence>
<reference evidence="1" key="1">
    <citation type="submission" date="2019-04" db="EMBL/GenBank/DDBJ databases">
        <title>Microbes associate with the intestines of laboratory mice.</title>
        <authorList>
            <person name="Navarre W."/>
            <person name="Wong E."/>
            <person name="Huang K."/>
            <person name="Tropini C."/>
            <person name="Ng K."/>
            <person name="Yu B."/>
        </authorList>
    </citation>
    <scope>NUCLEOTIDE SEQUENCE</scope>
    <source>
        <strain evidence="1">NM04_E33</strain>
    </source>
</reference>
<keyword evidence="2" id="KW-1185">Reference proteome</keyword>
<protein>
    <submittedName>
        <fullName evidence="1">DUF2461 domain-containing protein</fullName>
    </submittedName>
</protein>
<evidence type="ECO:0000313" key="2">
    <source>
        <dbReference type="Proteomes" id="UP000306319"/>
    </source>
</evidence>
<evidence type="ECO:0000313" key="1">
    <source>
        <dbReference type="EMBL" id="TGY76618.1"/>
    </source>
</evidence>
<organism evidence="1 2">
    <name type="scientific">Lepagella muris</name>
    <dbReference type="NCBI Taxonomy" id="3032870"/>
    <lineage>
        <taxon>Bacteria</taxon>
        <taxon>Pseudomonadati</taxon>
        <taxon>Bacteroidota</taxon>
        <taxon>Bacteroidia</taxon>
        <taxon>Bacteroidales</taxon>
        <taxon>Muribaculaceae</taxon>
        <taxon>Lepagella</taxon>
    </lineage>
</organism>
<accession>A0AC61RBI1</accession>